<evidence type="ECO:0000313" key="3">
    <source>
        <dbReference type="Proteomes" id="UP000267268"/>
    </source>
</evidence>
<dbReference type="InterPro" id="IPR050126">
    <property type="entry name" value="Ap4A_hydrolase"/>
</dbReference>
<dbReference type="PANTHER" id="PTHR42850">
    <property type="entry name" value="METALLOPHOSPHOESTERASE"/>
    <property type="match status" value="1"/>
</dbReference>
<dbReference type="InterPro" id="IPR004843">
    <property type="entry name" value="Calcineurin-like_PHP"/>
</dbReference>
<dbReference type="PANTHER" id="PTHR42850:SF4">
    <property type="entry name" value="ZINC-DEPENDENT ENDOPOLYPHOSPHATASE"/>
    <property type="match status" value="1"/>
</dbReference>
<dbReference type="GO" id="GO:0008803">
    <property type="term" value="F:bis(5'-nucleosyl)-tetraphosphatase (symmetrical) activity"/>
    <property type="evidence" value="ECO:0007669"/>
    <property type="project" value="TreeGrafter"/>
</dbReference>
<dbReference type="Pfam" id="PF00149">
    <property type="entry name" value="Metallophos"/>
    <property type="match status" value="1"/>
</dbReference>
<evidence type="ECO:0000259" key="1">
    <source>
        <dbReference type="Pfam" id="PF00149"/>
    </source>
</evidence>
<dbReference type="OrthoDB" id="9808081at2"/>
<keyword evidence="3" id="KW-1185">Reference proteome</keyword>
<dbReference type="CDD" id="cd00144">
    <property type="entry name" value="MPP_PPP_family"/>
    <property type="match status" value="1"/>
</dbReference>
<dbReference type="AlphaFoldDB" id="A0A3S9NYX3"/>
<dbReference type="GO" id="GO:0016791">
    <property type="term" value="F:phosphatase activity"/>
    <property type="evidence" value="ECO:0007669"/>
    <property type="project" value="TreeGrafter"/>
</dbReference>
<name>A0A3S9NYX3_9BACT</name>
<accession>A0A3S9NYX3</accession>
<reference evidence="2 3" key="1">
    <citation type="submission" date="2018-12" db="EMBL/GenBank/DDBJ databases">
        <title>Flammeovirga pectinis sp. nov., isolated from the gut of the Korean scallop, Patinopecten yessoensis.</title>
        <authorList>
            <person name="Bae J.-W."/>
            <person name="Jeong Y.-S."/>
            <person name="Kang W."/>
        </authorList>
    </citation>
    <scope>NUCLEOTIDE SEQUENCE [LARGE SCALE GENOMIC DNA]</scope>
    <source>
        <strain evidence="2 3">L12M1</strain>
    </source>
</reference>
<sequence>MLNMIISFIKKLFSTTQQTKQVSSDPRAVKLSTSSATRRLVIPDIHGCPKTLQGLLNQIDLKKTDYLFFLGDYIDKGVDSKGVLDSIISLINNGYTIYPLRGNHEDELIETIEIKDKILSYHAGNNLEPLLKDEYRLLDEYENFLFQLPYYYELEDYFLVHAGFNFKAKDPLKDFDEMLWVRNFPKNLDTLKDKKLIHGHTPTPIQDILKMIKEEQRICLDAGAVFNTIEGLGELLCLDLDTLKVYRQHNLDKKAIS</sequence>
<protein>
    <submittedName>
        <fullName evidence="2">Serine/threonine protein phosphatase</fullName>
    </submittedName>
</protein>
<dbReference type="InterPro" id="IPR029052">
    <property type="entry name" value="Metallo-depent_PP-like"/>
</dbReference>
<organism evidence="2 3">
    <name type="scientific">Flammeovirga pectinis</name>
    <dbReference type="NCBI Taxonomy" id="2494373"/>
    <lineage>
        <taxon>Bacteria</taxon>
        <taxon>Pseudomonadati</taxon>
        <taxon>Bacteroidota</taxon>
        <taxon>Cytophagia</taxon>
        <taxon>Cytophagales</taxon>
        <taxon>Flammeovirgaceae</taxon>
        <taxon>Flammeovirga</taxon>
    </lineage>
</organism>
<dbReference type="GO" id="GO:0110154">
    <property type="term" value="P:RNA decapping"/>
    <property type="evidence" value="ECO:0007669"/>
    <property type="project" value="TreeGrafter"/>
</dbReference>
<dbReference type="Gene3D" id="3.60.21.10">
    <property type="match status" value="1"/>
</dbReference>
<dbReference type="GO" id="GO:0005737">
    <property type="term" value="C:cytoplasm"/>
    <property type="evidence" value="ECO:0007669"/>
    <property type="project" value="TreeGrafter"/>
</dbReference>
<gene>
    <name evidence="2" type="ORF">EI427_02715</name>
</gene>
<dbReference type="KEGG" id="fll:EI427_02715"/>
<dbReference type="SUPFAM" id="SSF56300">
    <property type="entry name" value="Metallo-dependent phosphatases"/>
    <property type="match status" value="1"/>
</dbReference>
<dbReference type="EMBL" id="CP034562">
    <property type="protein sequence ID" value="AZQ61168.1"/>
    <property type="molecule type" value="Genomic_DNA"/>
</dbReference>
<dbReference type="Proteomes" id="UP000267268">
    <property type="component" value="Chromosome 1"/>
</dbReference>
<evidence type="ECO:0000313" key="2">
    <source>
        <dbReference type="EMBL" id="AZQ61168.1"/>
    </source>
</evidence>
<proteinExistence type="predicted"/>
<feature type="domain" description="Calcineurin-like phosphoesterase" evidence="1">
    <location>
        <begin position="39"/>
        <end position="204"/>
    </location>
</feature>